<feature type="transmembrane region" description="Helical" evidence="1">
    <location>
        <begin position="6"/>
        <end position="26"/>
    </location>
</feature>
<keyword evidence="1" id="KW-0812">Transmembrane</keyword>
<dbReference type="EMBL" id="RCNT01000001">
    <property type="protein sequence ID" value="RMA43473.1"/>
    <property type="molecule type" value="Genomic_DNA"/>
</dbReference>
<evidence type="ECO:0000313" key="3">
    <source>
        <dbReference type="Proteomes" id="UP000281343"/>
    </source>
</evidence>
<organism evidence="2 3">
    <name type="scientific">Rhodophyticola porphyridii</name>
    <dbReference type="NCBI Taxonomy" id="1852017"/>
    <lineage>
        <taxon>Bacteria</taxon>
        <taxon>Pseudomonadati</taxon>
        <taxon>Pseudomonadota</taxon>
        <taxon>Alphaproteobacteria</taxon>
        <taxon>Rhodobacterales</taxon>
        <taxon>Roseobacteraceae</taxon>
        <taxon>Rhodophyticola</taxon>
    </lineage>
</organism>
<dbReference type="RefSeq" id="WP_121896066.1">
    <property type="nucleotide sequence ID" value="NZ_RCNT01000001.1"/>
</dbReference>
<dbReference type="AlphaFoldDB" id="A0A3L9YB44"/>
<evidence type="ECO:0000256" key="1">
    <source>
        <dbReference type="SAM" id="Phobius"/>
    </source>
</evidence>
<keyword evidence="1" id="KW-1133">Transmembrane helix</keyword>
<reference evidence="2 3" key="1">
    <citation type="submission" date="2018-10" db="EMBL/GenBank/DDBJ databases">
        <authorList>
            <person name="Jung H.S."/>
            <person name="Jeon C.O."/>
        </authorList>
    </citation>
    <scope>NUCLEOTIDE SEQUENCE [LARGE SCALE GENOMIC DNA]</scope>
    <source>
        <strain evidence="2 3">MA-7-27</strain>
    </source>
</reference>
<keyword evidence="3" id="KW-1185">Reference proteome</keyword>
<accession>A0A3L9YB44</accession>
<evidence type="ECO:0000313" key="2">
    <source>
        <dbReference type="EMBL" id="RMA43473.1"/>
    </source>
</evidence>
<dbReference type="Proteomes" id="UP000281343">
    <property type="component" value="Unassembled WGS sequence"/>
</dbReference>
<keyword evidence="1" id="KW-0472">Membrane</keyword>
<sequence length="93" mass="10351">MPFPVAPIAGFALRYGSVALVAYAAARYAAPARRDQRVEDAMDETPEGFCLRRDDEQVNGSARWTRTYRFGQTGPGVEIDATGFARIKVRRLK</sequence>
<comment type="caution">
    <text evidence="2">The sequence shown here is derived from an EMBL/GenBank/DDBJ whole genome shotgun (WGS) entry which is preliminary data.</text>
</comment>
<name>A0A3L9YB44_9RHOB</name>
<proteinExistence type="predicted"/>
<gene>
    <name evidence="2" type="ORF">D9R08_00545</name>
</gene>
<protein>
    <submittedName>
        <fullName evidence="2">Uncharacterized protein</fullName>
    </submittedName>
</protein>
<dbReference type="OrthoDB" id="7875658at2"/>